<dbReference type="EMBL" id="JAHMHK010000003">
    <property type="protein sequence ID" value="MBU4693752.1"/>
    <property type="molecule type" value="Genomic_DNA"/>
</dbReference>
<organism evidence="1 2">
    <name type="scientific">Mycoplasma zalophidermidis</name>
    <dbReference type="NCBI Taxonomy" id="398174"/>
    <lineage>
        <taxon>Bacteria</taxon>
        <taxon>Bacillati</taxon>
        <taxon>Mycoplasmatota</taxon>
        <taxon>Mollicutes</taxon>
        <taxon>Mycoplasmataceae</taxon>
        <taxon>Mycoplasma</taxon>
    </lineage>
</organism>
<comment type="caution">
    <text evidence="1">The sequence shown here is derived from an EMBL/GenBank/DDBJ whole genome shotgun (WGS) entry which is preliminary data.</text>
</comment>
<sequence length="100" mass="11491">MLSTALATGVSVSQSNNFALNKNDFKNKKSYEFSIKDFDVIFSGKRIDNNNIFIKHRETKKKIKTVTQSVTLLSKLKQKKTVRNSLVNSKLRNSEHQKMI</sequence>
<keyword evidence="2" id="KW-1185">Reference proteome</keyword>
<evidence type="ECO:0000313" key="1">
    <source>
        <dbReference type="EMBL" id="MBU4693752.1"/>
    </source>
</evidence>
<accession>A0ABS6DRV6</accession>
<dbReference type="RefSeq" id="WP_216567873.1">
    <property type="nucleotide sequence ID" value="NZ_JAHMHK010000003.1"/>
</dbReference>
<evidence type="ECO:0000313" key="2">
    <source>
        <dbReference type="Proteomes" id="UP000812267"/>
    </source>
</evidence>
<name>A0ABS6DRV6_9MOLU</name>
<protein>
    <submittedName>
        <fullName evidence="1">Uncharacterized protein</fullName>
    </submittedName>
</protein>
<proteinExistence type="predicted"/>
<dbReference type="Proteomes" id="UP000812267">
    <property type="component" value="Unassembled WGS sequence"/>
</dbReference>
<reference evidence="1" key="1">
    <citation type="submission" date="2021-06" db="EMBL/GenBank/DDBJ databases">
        <title>Novel Mycoplasma species detected in California sea lions (Zalophus californianus) from the USA.</title>
        <authorList>
            <person name="Volokhov D.V."/>
            <person name="Furtak V.A."/>
            <person name="Zagorodnyaya T.A."/>
        </authorList>
    </citation>
    <scope>NUCLEOTIDE SEQUENCE [LARGE SCALE GENOMIC DNA]</scope>
    <source>
        <strain evidence="1">CSL 4779</strain>
    </source>
</reference>
<gene>
    <name evidence="1" type="ORF">KQ878_02540</name>
</gene>